<keyword evidence="4" id="KW-0378">Hydrolase</keyword>
<dbReference type="GO" id="GO:0030245">
    <property type="term" value="P:cellulose catabolic process"/>
    <property type="evidence" value="ECO:0007669"/>
    <property type="project" value="UniProtKB-KW"/>
</dbReference>
<evidence type="ECO:0000256" key="4">
    <source>
        <dbReference type="ARBA" id="ARBA00022801"/>
    </source>
</evidence>
<dbReference type="Proteomes" id="UP000253977">
    <property type="component" value="Unassembled WGS sequence"/>
</dbReference>
<comment type="similarity">
    <text evidence="2">Belongs to the glycosyl hydrolase 8 (cellulase D) family.</text>
</comment>
<evidence type="ECO:0000256" key="1">
    <source>
        <dbReference type="ARBA" id="ARBA00000966"/>
    </source>
</evidence>
<keyword evidence="7" id="KW-0119">Carbohydrate metabolism</keyword>
<dbReference type="EMBL" id="QPMK01000012">
    <property type="protein sequence ID" value="RDD65394.1"/>
    <property type="molecule type" value="Genomic_DNA"/>
</dbReference>
<dbReference type="Gene3D" id="1.50.10.10">
    <property type="match status" value="1"/>
</dbReference>
<evidence type="ECO:0000313" key="8">
    <source>
        <dbReference type="EMBL" id="RDD65394.1"/>
    </source>
</evidence>
<keyword evidence="6" id="KW-0326">Glycosidase</keyword>
<keyword evidence="7" id="KW-0624">Polysaccharide degradation</keyword>
<organism evidence="8 9">
    <name type="scientific">Thalassococcus profundi</name>
    <dbReference type="NCBI Taxonomy" id="2282382"/>
    <lineage>
        <taxon>Bacteria</taxon>
        <taxon>Pseudomonadati</taxon>
        <taxon>Pseudomonadota</taxon>
        <taxon>Alphaproteobacteria</taxon>
        <taxon>Rhodobacterales</taxon>
        <taxon>Roseobacteraceae</taxon>
        <taxon>Thalassococcus</taxon>
    </lineage>
</organism>
<proteinExistence type="inferred from homology"/>
<dbReference type="SUPFAM" id="SSF48208">
    <property type="entry name" value="Six-hairpin glycosidases"/>
    <property type="match status" value="1"/>
</dbReference>
<reference evidence="8 9" key="1">
    <citation type="submission" date="2018-07" db="EMBL/GenBank/DDBJ databases">
        <title>Thalassococcus profundi sp. nov., a marine bacterium isolated from deep seawater of Okinawa Trough.</title>
        <authorList>
            <person name="Yu M."/>
        </authorList>
    </citation>
    <scope>NUCLEOTIDE SEQUENCE [LARGE SCALE GENOMIC DNA]</scope>
    <source>
        <strain evidence="8 9">WRAS1</strain>
    </source>
</reference>
<accession>A0A369TL46</accession>
<gene>
    <name evidence="8" type="ORF">DU478_14580</name>
</gene>
<dbReference type="GO" id="GO:0008810">
    <property type="term" value="F:cellulase activity"/>
    <property type="evidence" value="ECO:0007669"/>
    <property type="project" value="UniProtKB-EC"/>
</dbReference>
<evidence type="ECO:0000256" key="2">
    <source>
        <dbReference type="ARBA" id="ARBA00009209"/>
    </source>
</evidence>
<evidence type="ECO:0000256" key="7">
    <source>
        <dbReference type="ARBA" id="ARBA00023326"/>
    </source>
</evidence>
<evidence type="ECO:0000256" key="3">
    <source>
        <dbReference type="ARBA" id="ARBA00012601"/>
    </source>
</evidence>
<evidence type="ECO:0000313" key="9">
    <source>
        <dbReference type="Proteomes" id="UP000253977"/>
    </source>
</evidence>
<dbReference type="InterPro" id="IPR008928">
    <property type="entry name" value="6-hairpin_glycosidase_sf"/>
</dbReference>
<evidence type="ECO:0000256" key="5">
    <source>
        <dbReference type="ARBA" id="ARBA00023001"/>
    </source>
</evidence>
<dbReference type="AlphaFoldDB" id="A0A369TL46"/>
<name>A0A369TL46_9RHOB</name>
<comment type="caution">
    <text evidence="8">The sequence shown here is derived from an EMBL/GenBank/DDBJ whole genome shotgun (WGS) entry which is preliminary data.</text>
</comment>
<dbReference type="Pfam" id="PF01270">
    <property type="entry name" value="Glyco_hydro_8"/>
    <property type="match status" value="1"/>
</dbReference>
<evidence type="ECO:0000256" key="6">
    <source>
        <dbReference type="ARBA" id="ARBA00023295"/>
    </source>
</evidence>
<dbReference type="InterPro" id="IPR012341">
    <property type="entry name" value="6hp_glycosidase-like_sf"/>
</dbReference>
<sequence>MAHAAMTPRIAFSQDGGAWQGWRDRFLSDDGRVIDDENGRISHSEGQGFGALLAQAHGDREAFELIEDWTRRNLLVRQDSLMGWRWNASTGVADEDWPTRRTATCSGLGPCCAQSGTPAGP</sequence>
<dbReference type="InterPro" id="IPR002037">
    <property type="entry name" value="Glyco_hydro_8"/>
</dbReference>
<dbReference type="EC" id="3.2.1.4" evidence="3"/>
<keyword evidence="9" id="KW-1185">Reference proteome</keyword>
<comment type="catalytic activity">
    <reaction evidence="1">
        <text>Endohydrolysis of (1-&gt;4)-beta-D-glucosidic linkages in cellulose, lichenin and cereal beta-D-glucans.</text>
        <dbReference type="EC" id="3.2.1.4"/>
    </reaction>
</comment>
<keyword evidence="5" id="KW-0136">Cellulose degradation</keyword>
<protein>
    <recommendedName>
        <fullName evidence="3">cellulase</fullName>
        <ecNumber evidence="3">3.2.1.4</ecNumber>
    </recommendedName>
</protein>